<evidence type="ECO:0000313" key="1">
    <source>
        <dbReference type="EMBL" id="AKD55181.1"/>
    </source>
</evidence>
<dbReference type="KEGG" id="srd:SD10_09960"/>
<dbReference type="AlphaFoldDB" id="A0A0E3V782"/>
<evidence type="ECO:0000313" key="2">
    <source>
        <dbReference type="Proteomes" id="UP000033054"/>
    </source>
</evidence>
<reference evidence="1 2" key="1">
    <citation type="journal article" date="2014" name="Curr. Microbiol.">
        <title>Spirosoma radiotolerans sp. nov., a gamma-radiation-resistant bacterium isolated from gamma ray-irradiated soil.</title>
        <authorList>
            <person name="Lee J.J."/>
            <person name="Srinivasan S."/>
            <person name="Lim S."/>
            <person name="Joe M."/>
            <person name="Im S."/>
            <person name="Bae S.I."/>
            <person name="Park K.R."/>
            <person name="Han J.H."/>
            <person name="Park S.H."/>
            <person name="Joo B.M."/>
            <person name="Park S.J."/>
            <person name="Kim M.K."/>
        </authorList>
    </citation>
    <scope>NUCLEOTIDE SEQUENCE [LARGE SCALE GENOMIC DNA]</scope>
    <source>
        <strain evidence="1 2">DG5A</strain>
    </source>
</reference>
<dbReference type="STRING" id="1379870.SD10_09960"/>
<dbReference type="EMBL" id="CP010429">
    <property type="protein sequence ID" value="AKD55181.1"/>
    <property type="molecule type" value="Genomic_DNA"/>
</dbReference>
<dbReference type="Proteomes" id="UP000033054">
    <property type="component" value="Chromosome"/>
</dbReference>
<sequence length="319" mass="37803">MQRLMLKFLYVVATLKYAGIRPDLRYFIRDNYFARLNQLRFIANDYMAKKTYKVVDFHGEFDQELRYVLPFAYWHHLNGTLQQTISSSNTKPFYFFSENHTEKYEKRVWQAGYGYYEVPNMTHSPSFSFTKWARVPLKNHYKNDQFVFDKPLLVIANKYNIEWDKPPINFLDIPALDRIVSTYKAHYQIIYNRPLSSQIVVDNSEIMDLNEHAWLRENHPEVLLMNDLHERHRDQVANFNHLQLLVYANCDRFISMHGGTAALASYFEGINIILSHPGGGMEHHFNEYDTIFPALSGAKILHAKNTDEVFQYLDQYYVV</sequence>
<gene>
    <name evidence="1" type="ORF">SD10_09960</name>
</gene>
<accession>A0A0E3V782</accession>
<keyword evidence="2" id="KW-1185">Reference proteome</keyword>
<dbReference type="OrthoDB" id="739846at2"/>
<evidence type="ECO:0008006" key="3">
    <source>
        <dbReference type="Google" id="ProtNLM"/>
    </source>
</evidence>
<dbReference type="PATRIC" id="fig|1379870.5.peg.2164"/>
<dbReference type="HOGENOM" id="CLU_873595_0_0_10"/>
<proteinExistence type="predicted"/>
<organism evidence="1 2">
    <name type="scientific">Spirosoma radiotolerans</name>
    <dbReference type="NCBI Taxonomy" id="1379870"/>
    <lineage>
        <taxon>Bacteria</taxon>
        <taxon>Pseudomonadati</taxon>
        <taxon>Bacteroidota</taxon>
        <taxon>Cytophagia</taxon>
        <taxon>Cytophagales</taxon>
        <taxon>Cytophagaceae</taxon>
        <taxon>Spirosoma</taxon>
    </lineage>
</organism>
<name>A0A0E3V782_9BACT</name>
<protein>
    <recommendedName>
        <fullName evidence="3">Glycosyltransferase</fullName>
    </recommendedName>
</protein>
<dbReference type="RefSeq" id="WP_046573668.1">
    <property type="nucleotide sequence ID" value="NZ_CP010429.1"/>
</dbReference>